<gene>
    <name evidence="4" type="ORF">C4541_12770</name>
</gene>
<keyword evidence="1 2" id="KW-0597">Phosphoprotein</keyword>
<dbReference type="EMBL" id="QZJZ01000098">
    <property type="protein sequence ID" value="RJP56231.1"/>
    <property type="molecule type" value="Genomic_DNA"/>
</dbReference>
<evidence type="ECO:0000256" key="2">
    <source>
        <dbReference type="PROSITE-ProRule" id="PRU00169"/>
    </source>
</evidence>
<feature type="domain" description="Response regulatory" evidence="3">
    <location>
        <begin position="4"/>
        <end position="120"/>
    </location>
</feature>
<dbReference type="InterPro" id="IPR050595">
    <property type="entry name" value="Bact_response_regulator"/>
</dbReference>
<dbReference type="AlphaFoldDB" id="A0A3A4R403"/>
<organism evidence="4 5">
    <name type="scientific">Candidatus Auribacter fodinae</name>
    <dbReference type="NCBI Taxonomy" id="2093366"/>
    <lineage>
        <taxon>Bacteria</taxon>
        <taxon>Pseudomonadati</taxon>
        <taxon>Candidatus Auribacterota</taxon>
        <taxon>Candidatus Auribacteria</taxon>
        <taxon>Candidatus Auribacterales</taxon>
        <taxon>Candidatus Auribacteraceae</taxon>
        <taxon>Candidatus Auribacter</taxon>
    </lineage>
</organism>
<evidence type="ECO:0000259" key="3">
    <source>
        <dbReference type="PROSITE" id="PS50110"/>
    </source>
</evidence>
<dbReference type="SUPFAM" id="SSF52172">
    <property type="entry name" value="CheY-like"/>
    <property type="match status" value="1"/>
</dbReference>
<dbReference type="InterPro" id="IPR001789">
    <property type="entry name" value="Sig_transdc_resp-reg_receiver"/>
</dbReference>
<dbReference type="Gene3D" id="3.40.50.2300">
    <property type="match status" value="1"/>
</dbReference>
<feature type="modified residue" description="4-aspartylphosphate" evidence="2">
    <location>
        <position position="53"/>
    </location>
</feature>
<protein>
    <submittedName>
        <fullName evidence="4">Response regulator</fullName>
    </submittedName>
</protein>
<dbReference type="PROSITE" id="PS50110">
    <property type="entry name" value="RESPONSE_REGULATORY"/>
    <property type="match status" value="1"/>
</dbReference>
<reference evidence="4 5" key="1">
    <citation type="journal article" date="2017" name="ISME J.">
        <title>Energy and carbon metabolisms in a deep terrestrial subsurface fluid microbial community.</title>
        <authorList>
            <person name="Momper L."/>
            <person name="Jungbluth S.P."/>
            <person name="Lee M.D."/>
            <person name="Amend J.P."/>
        </authorList>
    </citation>
    <scope>NUCLEOTIDE SEQUENCE [LARGE SCALE GENOMIC DNA]</scope>
    <source>
        <strain evidence="4">SURF_26</strain>
    </source>
</reference>
<proteinExistence type="predicted"/>
<evidence type="ECO:0000256" key="1">
    <source>
        <dbReference type="ARBA" id="ARBA00022553"/>
    </source>
</evidence>
<name>A0A3A4R403_9BACT</name>
<dbReference type="PANTHER" id="PTHR44591:SF25">
    <property type="entry name" value="CHEMOTAXIS TWO-COMPONENT RESPONSE REGULATOR"/>
    <property type="match status" value="1"/>
</dbReference>
<dbReference type="Pfam" id="PF00072">
    <property type="entry name" value="Response_reg"/>
    <property type="match status" value="1"/>
</dbReference>
<dbReference type="InterPro" id="IPR011006">
    <property type="entry name" value="CheY-like_superfamily"/>
</dbReference>
<sequence length="122" mass="13785">MSKKILVVDDSQTVRTLVSFILKSHGFEVQTAINGVDALEQIYRESFDLIVSDINMPKMDGLTLIKVLRLQEMYKELPIIVVTTEEDEQDKEKGYQAGANVYLIKPTDPNKLIANVQMLLSV</sequence>
<accession>A0A3A4R403</accession>
<evidence type="ECO:0000313" key="4">
    <source>
        <dbReference type="EMBL" id="RJP56231.1"/>
    </source>
</evidence>
<comment type="caution">
    <text evidence="4">The sequence shown here is derived from an EMBL/GenBank/DDBJ whole genome shotgun (WGS) entry which is preliminary data.</text>
</comment>
<dbReference type="GO" id="GO:0000160">
    <property type="term" value="P:phosphorelay signal transduction system"/>
    <property type="evidence" value="ECO:0007669"/>
    <property type="project" value="InterPro"/>
</dbReference>
<evidence type="ECO:0000313" key="5">
    <source>
        <dbReference type="Proteomes" id="UP000266426"/>
    </source>
</evidence>
<dbReference type="Proteomes" id="UP000266426">
    <property type="component" value="Unassembled WGS sequence"/>
</dbReference>
<dbReference type="PANTHER" id="PTHR44591">
    <property type="entry name" value="STRESS RESPONSE REGULATOR PROTEIN 1"/>
    <property type="match status" value="1"/>
</dbReference>
<dbReference type="SMART" id="SM00448">
    <property type="entry name" value="REC"/>
    <property type="match status" value="1"/>
</dbReference>